<reference evidence="3" key="4">
    <citation type="submission" date="2024-02" db="EMBL/GenBank/DDBJ databases">
        <title>Comparative genomics of Cryptococcus and Kwoniella reveals pathogenesis evolution and contrasting modes of karyotype evolution via chromosome fusion or intercentromeric recombination.</title>
        <authorList>
            <person name="Coelho M.A."/>
            <person name="David-Palma M."/>
            <person name="Shea T."/>
            <person name="Bowers K."/>
            <person name="McGinley-Smith S."/>
            <person name="Mohammad A.W."/>
            <person name="Gnirke A."/>
            <person name="Yurkov A.M."/>
            <person name="Nowrousian M."/>
            <person name="Sun S."/>
            <person name="Cuomo C.A."/>
            <person name="Heitman J."/>
        </authorList>
    </citation>
    <scope>NUCLEOTIDE SEQUENCE</scope>
    <source>
        <strain evidence="3">CBS 10118</strain>
    </source>
</reference>
<dbReference type="VEuPathDB" id="FungiDB:I302_03057"/>
<protein>
    <submittedName>
        <fullName evidence="2">Uncharacterized protein</fullName>
    </submittedName>
</protein>
<dbReference type="OrthoDB" id="2570109at2759"/>
<keyword evidence="1" id="KW-1133">Transmembrane helix</keyword>
<reference evidence="3" key="2">
    <citation type="submission" date="2013-07" db="EMBL/GenBank/DDBJ databases">
        <authorList>
            <consortium name="The Broad Institute Genome Sequencing Platform"/>
            <person name="Cuomo C."/>
            <person name="Litvintseva A."/>
            <person name="Chen Y."/>
            <person name="Heitman J."/>
            <person name="Sun S."/>
            <person name="Springer D."/>
            <person name="Dromer F."/>
            <person name="Young S.K."/>
            <person name="Zeng Q."/>
            <person name="Gargeya S."/>
            <person name="Fitzgerald M."/>
            <person name="Abouelleil A."/>
            <person name="Alvarado L."/>
            <person name="Berlin A.M."/>
            <person name="Chapman S.B."/>
            <person name="Dewar J."/>
            <person name="Goldberg J."/>
            <person name="Griggs A."/>
            <person name="Gujja S."/>
            <person name="Hansen M."/>
            <person name="Howarth C."/>
            <person name="Imamovic A."/>
            <person name="Larimer J."/>
            <person name="McCowan C."/>
            <person name="Murphy C."/>
            <person name="Pearson M."/>
            <person name="Priest M."/>
            <person name="Roberts A."/>
            <person name="Saif S."/>
            <person name="Shea T."/>
            <person name="Sykes S."/>
            <person name="Wortman J."/>
            <person name="Nusbaum C."/>
            <person name="Birren B."/>
        </authorList>
    </citation>
    <scope>NUCLEOTIDE SEQUENCE</scope>
    <source>
        <strain evidence="3">CBS 10118</strain>
    </source>
</reference>
<feature type="transmembrane region" description="Helical" evidence="1">
    <location>
        <begin position="101"/>
        <end position="123"/>
    </location>
</feature>
<dbReference type="AlphaFoldDB" id="A0A1B9GB11"/>
<reference evidence="2" key="3">
    <citation type="submission" date="2014-01" db="EMBL/GenBank/DDBJ databases">
        <title>Evolution of pathogenesis and genome organization in the Tremellales.</title>
        <authorList>
            <person name="Cuomo C."/>
            <person name="Litvintseva A."/>
            <person name="Heitman J."/>
            <person name="Chen Y."/>
            <person name="Sun S."/>
            <person name="Springer D."/>
            <person name="Dromer F."/>
            <person name="Young S."/>
            <person name="Zeng Q."/>
            <person name="Chapman S."/>
            <person name="Gujja S."/>
            <person name="Saif S."/>
            <person name="Birren B."/>
        </authorList>
    </citation>
    <scope>NUCLEOTIDE SEQUENCE</scope>
    <source>
        <strain evidence="2">CBS 10118</strain>
    </source>
</reference>
<keyword evidence="1" id="KW-0812">Transmembrane</keyword>
<dbReference type="KEGG" id="kbi:30207456"/>
<reference evidence="2" key="1">
    <citation type="submission" date="2013-07" db="EMBL/GenBank/DDBJ databases">
        <title>The Genome Sequence of Cryptococcus bestiolae CBS10118.</title>
        <authorList>
            <consortium name="The Broad Institute Genome Sequencing Platform"/>
            <person name="Cuomo C."/>
            <person name="Litvintseva A."/>
            <person name="Chen Y."/>
            <person name="Heitman J."/>
            <person name="Sun S."/>
            <person name="Springer D."/>
            <person name="Dromer F."/>
            <person name="Young S.K."/>
            <person name="Zeng Q."/>
            <person name="Gargeya S."/>
            <person name="Fitzgerald M."/>
            <person name="Abouelleil A."/>
            <person name="Alvarado L."/>
            <person name="Berlin A.M."/>
            <person name="Chapman S.B."/>
            <person name="Dewar J."/>
            <person name="Goldberg J."/>
            <person name="Griggs A."/>
            <person name="Gujja S."/>
            <person name="Hansen M."/>
            <person name="Howarth C."/>
            <person name="Imamovic A."/>
            <person name="Larimer J."/>
            <person name="McCowan C."/>
            <person name="Murphy C."/>
            <person name="Pearson M."/>
            <person name="Priest M."/>
            <person name="Roberts A."/>
            <person name="Saif S."/>
            <person name="Shea T."/>
            <person name="Sykes S."/>
            <person name="Wortman J."/>
            <person name="Nusbaum C."/>
            <person name="Birren B."/>
        </authorList>
    </citation>
    <scope>NUCLEOTIDE SEQUENCE [LARGE SCALE GENOMIC DNA]</scope>
    <source>
        <strain evidence="2">CBS 10118</strain>
    </source>
</reference>
<dbReference type="RefSeq" id="XP_019049275.1">
    <property type="nucleotide sequence ID" value="XM_019189713.1"/>
</dbReference>
<dbReference type="Proteomes" id="UP000092730">
    <property type="component" value="Chromosome 2"/>
</dbReference>
<evidence type="ECO:0000313" key="2">
    <source>
        <dbReference type="EMBL" id="OCF28205.1"/>
    </source>
</evidence>
<organism evidence="2">
    <name type="scientific">Kwoniella bestiolae CBS 10118</name>
    <dbReference type="NCBI Taxonomy" id="1296100"/>
    <lineage>
        <taxon>Eukaryota</taxon>
        <taxon>Fungi</taxon>
        <taxon>Dikarya</taxon>
        <taxon>Basidiomycota</taxon>
        <taxon>Agaricomycotina</taxon>
        <taxon>Tremellomycetes</taxon>
        <taxon>Tremellales</taxon>
        <taxon>Cryptococcaceae</taxon>
        <taxon>Kwoniella</taxon>
    </lineage>
</organism>
<gene>
    <name evidence="2" type="ORF">I302_03057</name>
    <name evidence="3" type="ORF">I302_104349</name>
</gene>
<evidence type="ECO:0000313" key="4">
    <source>
        <dbReference type="Proteomes" id="UP000092730"/>
    </source>
</evidence>
<proteinExistence type="predicted"/>
<name>A0A1B9GB11_9TREE</name>
<keyword evidence="1" id="KW-0472">Membrane</keyword>
<dbReference type="EMBL" id="CP144542">
    <property type="protein sequence ID" value="WVW82342.1"/>
    <property type="molecule type" value="Genomic_DNA"/>
</dbReference>
<accession>A0A1B9GB11</accession>
<sequence>MRSITPSKRIFSHPILSQPFISLGLTSLSLLLLVLILLSVPGPIKSLYWFSIKTEDGESLSAGALGWCMSNTSNCTYAPLSDNPNLSKLINTGQALLVRTILPLACYWMIVTFLIWIGLTVLIPIEGYKIQNLDSIIRHMRFAILESFVLCMSLFGNILSWLAYGLSRNAFESIKRGGGKPKSGNAMETTAIASFISLLSLLFAIWGLHLRLTSAQKQWKQEAVMVRRRSMALCANGVVNPENADVLGERDESKLEKRLSTVSRDSFRLNGVHNGAAGGLENRSSIYKAPINLRHTKDNNLHPDRILGMKVKARSKSRNI</sequence>
<feature type="transmembrane region" description="Helical" evidence="1">
    <location>
        <begin position="191"/>
        <end position="210"/>
    </location>
</feature>
<dbReference type="GeneID" id="30207456"/>
<feature type="transmembrane region" description="Helical" evidence="1">
    <location>
        <begin position="143"/>
        <end position="164"/>
    </location>
</feature>
<feature type="transmembrane region" description="Helical" evidence="1">
    <location>
        <begin position="20"/>
        <end position="40"/>
    </location>
</feature>
<evidence type="ECO:0000256" key="1">
    <source>
        <dbReference type="SAM" id="Phobius"/>
    </source>
</evidence>
<dbReference type="EMBL" id="KI894019">
    <property type="protein sequence ID" value="OCF28205.1"/>
    <property type="molecule type" value="Genomic_DNA"/>
</dbReference>
<evidence type="ECO:0000313" key="3">
    <source>
        <dbReference type="EMBL" id="WVW82342.1"/>
    </source>
</evidence>
<keyword evidence="4" id="KW-1185">Reference proteome</keyword>